<evidence type="ECO:0000259" key="6">
    <source>
        <dbReference type="PROSITE" id="PS50887"/>
    </source>
</evidence>
<keyword evidence="1" id="KW-1133">Transmembrane helix</keyword>
<comment type="caution">
    <text evidence="7">The sequence shown here is derived from an EMBL/GenBank/DDBJ whole genome shotgun (WGS) entry which is preliminary data.</text>
</comment>
<name>A0AAE3SUE1_9HYPH</name>
<dbReference type="Pfam" id="PF00563">
    <property type="entry name" value="EAL"/>
    <property type="match status" value="1"/>
</dbReference>
<dbReference type="PROSITE" id="PS50885">
    <property type="entry name" value="HAMP"/>
    <property type="match status" value="1"/>
</dbReference>
<dbReference type="SMART" id="SM00052">
    <property type="entry name" value="EAL"/>
    <property type="match status" value="1"/>
</dbReference>
<dbReference type="PROSITE" id="PS50883">
    <property type="entry name" value="EAL"/>
    <property type="match status" value="1"/>
</dbReference>
<dbReference type="SMART" id="SM00267">
    <property type="entry name" value="GGDEF"/>
    <property type="match status" value="1"/>
</dbReference>
<dbReference type="Pfam" id="PF00672">
    <property type="entry name" value="HAMP"/>
    <property type="match status" value="1"/>
</dbReference>
<evidence type="ECO:0000259" key="4">
    <source>
        <dbReference type="PROSITE" id="PS50883"/>
    </source>
</evidence>
<dbReference type="CDD" id="cd01949">
    <property type="entry name" value="GGDEF"/>
    <property type="match status" value="1"/>
</dbReference>
<dbReference type="InterPro" id="IPR029787">
    <property type="entry name" value="Nucleotide_cyclase"/>
</dbReference>
<keyword evidence="8" id="KW-1185">Reference proteome</keyword>
<feature type="domain" description="EAL" evidence="4">
    <location>
        <begin position="525"/>
        <end position="784"/>
    </location>
</feature>
<sequence length="791" mass="86536">MTSSVENRFLVIISGALLIVVAPLFALFLVLSSEQIAKTQAQHLTALVTGSGQALTKPLWDFDVEAIGQVVDSLVSDPLVKRVNVRDTAGLFDIVRDAPGIESDDRLESMTRPIHYKSLNGSKHVGWLEIYFTPVDLFSAFDSFNIMLCGIFLLAILLVCGAAVVGNRMMISRPLLRLSAAIEATRTNGSRHHVDWSSNDEIGRLAASFNDMQTALEREERELKWAHEHTTEIYNSTPAMLFSTDAAERITAVSDYWLLATGYERRAVIGRRFVSFLHENDQSFYSSRFGSTVLDGEPRDITTRFICADGHVMDVLIASAVLPATHSRPAASLSVMTDVTELRQSEQRNRRQAITDHLTGLLNRQGFEQALSHGIVAAEAAGTELSCLFIDLDRFKAVNDRLGHATGDAVLRQFVERLQTVLTRGEIAARLGGDEFSVVTSGPDAGEHGRTLAAHIVSLFDVPFLADGQEIRLSASIGLAHYPHQAVSAGELLQHADMAMYSRKHAGKNGAHVFDPSMLDDTLRRSEIETHIEQALKNDWFEVHFQPIHGLCGGGVRGFEALLRLRHPEKGLLPPADIIQVAEETGSIGRIGSVVLEKAVGQLARLSALDGLHDTYVAVNFSAMQFDPGLAARIAATISHHGLHPGRLVVEITEAVLMEDDPQIRMTLEEIARFGCRIALDDFGTGYSSLSYLNRFPVNIVKIDQSFIRASTDPSPEIAAKSRLLIEGIAMISHKMNCQVVAEGIETKSQLAILLEAGADYGQGYYFHEPMSLADLLNQFAAQPGTEAATG</sequence>
<reference evidence="7" key="1">
    <citation type="submission" date="2022-07" db="EMBL/GenBank/DDBJ databases">
        <title>Ectorhizobium quercum gen.nov., sp. nov.</title>
        <authorList>
            <person name="Ma T."/>
            <person name="Li Y."/>
        </authorList>
    </citation>
    <scope>NUCLEOTIDE SEQUENCE</scope>
    <source>
        <strain evidence="7">BDR2-2</strain>
    </source>
</reference>
<dbReference type="InterPro" id="IPR001633">
    <property type="entry name" value="EAL_dom"/>
</dbReference>
<dbReference type="InterPro" id="IPR035919">
    <property type="entry name" value="EAL_sf"/>
</dbReference>
<evidence type="ECO:0000313" key="8">
    <source>
        <dbReference type="Proteomes" id="UP001208771"/>
    </source>
</evidence>
<feature type="domain" description="PAS" evidence="2">
    <location>
        <begin position="226"/>
        <end position="296"/>
    </location>
</feature>
<dbReference type="RefSeq" id="WP_306410364.1">
    <property type="nucleotide sequence ID" value="NZ_JANFPI010000002.1"/>
</dbReference>
<dbReference type="Proteomes" id="UP001208771">
    <property type="component" value="Unassembled WGS sequence"/>
</dbReference>
<dbReference type="PROSITE" id="PS50113">
    <property type="entry name" value="PAC"/>
    <property type="match status" value="1"/>
</dbReference>
<evidence type="ECO:0000256" key="1">
    <source>
        <dbReference type="SAM" id="Phobius"/>
    </source>
</evidence>
<protein>
    <submittedName>
        <fullName evidence="7">EAL domain-containing protein</fullName>
    </submittedName>
</protein>
<dbReference type="InterPro" id="IPR052155">
    <property type="entry name" value="Biofilm_reg_signaling"/>
</dbReference>
<dbReference type="Gene3D" id="3.30.450.20">
    <property type="entry name" value="PAS domain"/>
    <property type="match status" value="1"/>
</dbReference>
<dbReference type="EMBL" id="JANFPI010000002">
    <property type="protein sequence ID" value="MCX8996578.1"/>
    <property type="molecule type" value="Genomic_DNA"/>
</dbReference>
<dbReference type="SUPFAM" id="SSF158472">
    <property type="entry name" value="HAMP domain-like"/>
    <property type="match status" value="1"/>
</dbReference>
<evidence type="ECO:0000313" key="7">
    <source>
        <dbReference type="EMBL" id="MCX8996578.1"/>
    </source>
</evidence>
<dbReference type="Gene3D" id="3.20.20.450">
    <property type="entry name" value="EAL domain"/>
    <property type="match status" value="1"/>
</dbReference>
<dbReference type="AlphaFoldDB" id="A0AAE3SUE1"/>
<dbReference type="NCBIfam" id="TIGR00254">
    <property type="entry name" value="GGDEF"/>
    <property type="match status" value="1"/>
</dbReference>
<feature type="domain" description="PAC" evidence="3">
    <location>
        <begin position="299"/>
        <end position="351"/>
    </location>
</feature>
<dbReference type="Pfam" id="PF00990">
    <property type="entry name" value="GGDEF"/>
    <property type="match status" value="1"/>
</dbReference>
<feature type="transmembrane region" description="Helical" evidence="1">
    <location>
        <begin position="9"/>
        <end position="31"/>
    </location>
</feature>
<feature type="domain" description="GGDEF" evidence="6">
    <location>
        <begin position="383"/>
        <end position="516"/>
    </location>
</feature>
<dbReference type="InterPro" id="IPR043128">
    <property type="entry name" value="Rev_trsase/Diguanyl_cyclase"/>
</dbReference>
<dbReference type="InterPro" id="IPR000160">
    <property type="entry name" value="GGDEF_dom"/>
</dbReference>
<feature type="domain" description="HAMP" evidence="5">
    <location>
        <begin position="169"/>
        <end position="221"/>
    </location>
</feature>
<dbReference type="SMART" id="SM00091">
    <property type="entry name" value="PAS"/>
    <property type="match status" value="1"/>
</dbReference>
<evidence type="ECO:0000259" key="5">
    <source>
        <dbReference type="PROSITE" id="PS50885"/>
    </source>
</evidence>
<dbReference type="SUPFAM" id="SSF55785">
    <property type="entry name" value="PYP-like sensor domain (PAS domain)"/>
    <property type="match status" value="1"/>
</dbReference>
<dbReference type="CDD" id="cd01948">
    <property type="entry name" value="EAL"/>
    <property type="match status" value="1"/>
</dbReference>
<dbReference type="Gene3D" id="6.10.340.10">
    <property type="match status" value="1"/>
</dbReference>
<dbReference type="CDD" id="cd06225">
    <property type="entry name" value="HAMP"/>
    <property type="match status" value="1"/>
</dbReference>
<dbReference type="SUPFAM" id="SSF55073">
    <property type="entry name" value="Nucleotide cyclase"/>
    <property type="match status" value="1"/>
</dbReference>
<dbReference type="SUPFAM" id="SSF141868">
    <property type="entry name" value="EAL domain-like"/>
    <property type="match status" value="1"/>
</dbReference>
<dbReference type="GO" id="GO:0016020">
    <property type="term" value="C:membrane"/>
    <property type="evidence" value="ECO:0007669"/>
    <property type="project" value="InterPro"/>
</dbReference>
<keyword evidence="1" id="KW-0472">Membrane</keyword>
<accession>A0AAE3SUE1</accession>
<feature type="transmembrane region" description="Helical" evidence="1">
    <location>
        <begin position="144"/>
        <end position="165"/>
    </location>
</feature>
<evidence type="ECO:0000259" key="3">
    <source>
        <dbReference type="PROSITE" id="PS50113"/>
    </source>
</evidence>
<gene>
    <name evidence="7" type="ORF">NOF55_05620</name>
</gene>
<dbReference type="InterPro" id="IPR035965">
    <property type="entry name" value="PAS-like_dom_sf"/>
</dbReference>
<dbReference type="InterPro" id="IPR003660">
    <property type="entry name" value="HAMP_dom"/>
</dbReference>
<organism evidence="7 8">
    <name type="scientific">Ectorhizobium quercum</name>
    <dbReference type="NCBI Taxonomy" id="2965071"/>
    <lineage>
        <taxon>Bacteria</taxon>
        <taxon>Pseudomonadati</taxon>
        <taxon>Pseudomonadota</taxon>
        <taxon>Alphaproteobacteria</taxon>
        <taxon>Hyphomicrobiales</taxon>
        <taxon>Rhizobiaceae</taxon>
        <taxon>Ectorhizobium</taxon>
    </lineage>
</organism>
<dbReference type="PROSITE" id="PS50112">
    <property type="entry name" value="PAS"/>
    <property type="match status" value="1"/>
</dbReference>
<dbReference type="GO" id="GO:0007165">
    <property type="term" value="P:signal transduction"/>
    <property type="evidence" value="ECO:0007669"/>
    <property type="project" value="InterPro"/>
</dbReference>
<dbReference type="InterPro" id="IPR000700">
    <property type="entry name" value="PAS-assoc_C"/>
</dbReference>
<keyword evidence="1" id="KW-0812">Transmembrane</keyword>
<dbReference type="PROSITE" id="PS50887">
    <property type="entry name" value="GGDEF"/>
    <property type="match status" value="1"/>
</dbReference>
<dbReference type="PANTHER" id="PTHR44757">
    <property type="entry name" value="DIGUANYLATE CYCLASE DGCP"/>
    <property type="match status" value="1"/>
</dbReference>
<proteinExistence type="predicted"/>
<dbReference type="CDD" id="cd00130">
    <property type="entry name" value="PAS"/>
    <property type="match status" value="1"/>
</dbReference>
<dbReference type="Gene3D" id="3.30.70.270">
    <property type="match status" value="1"/>
</dbReference>
<dbReference type="NCBIfam" id="TIGR00229">
    <property type="entry name" value="sensory_box"/>
    <property type="match status" value="1"/>
</dbReference>
<dbReference type="InterPro" id="IPR000014">
    <property type="entry name" value="PAS"/>
</dbReference>
<dbReference type="PANTHER" id="PTHR44757:SF2">
    <property type="entry name" value="BIOFILM ARCHITECTURE MAINTENANCE PROTEIN MBAA"/>
    <property type="match status" value="1"/>
</dbReference>
<dbReference type="SMART" id="SM00304">
    <property type="entry name" value="HAMP"/>
    <property type="match status" value="1"/>
</dbReference>
<evidence type="ECO:0000259" key="2">
    <source>
        <dbReference type="PROSITE" id="PS50112"/>
    </source>
</evidence>